<dbReference type="RefSeq" id="WP_074239328.1">
    <property type="nucleotide sequence ID" value="NZ_FSRA01000001.1"/>
</dbReference>
<gene>
    <name evidence="2" type="ORF">SAMN04488055_2260</name>
</gene>
<dbReference type="Proteomes" id="UP000185003">
    <property type="component" value="Unassembled WGS sequence"/>
</dbReference>
<evidence type="ECO:0000313" key="2">
    <source>
        <dbReference type="EMBL" id="SIN95545.1"/>
    </source>
</evidence>
<evidence type="ECO:0000313" key="3">
    <source>
        <dbReference type="Proteomes" id="UP000185003"/>
    </source>
</evidence>
<protein>
    <submittedName>
        <fullName evidence="2">Uncharacterized protein</fullName>
    </submittedName>
</protein>
<evidence type="ECO:0000256" key="1">
    <source>
        <dbReference type="SAM" id="Phobius"/>
    </source>
</evidence>
<accession>A0A1N6FJW2</accession>
<proteinExistence type="predicted"/>
<feature type="transmembrane region" description="Helical" evidence="1">
    <location>
        <begin position="37"/>
        <end position="59"/>
    </location>
</feature>
<dbReference type="AlphaFoldDB" id="A0A1N6FJW2"/>
<sequence length="161" mass="18208">MKTVTIKRTRGDVPLMLLIACVALFPGLYIMSENSPADIAFILAALFTLLVIVIAVFGFRVIFKYHSALTLTTEGVAFQDNNKKNTAAAFFYKWADIKSYQLITEKDRYYSNETGTYQENDVHSISLTLEDGSSMLVSADKFSKKPREIIELFDLYKKGDH</sequence>
<name>A0A1N6FJW2_9BACT</name>
<dbReference type="EMBL" id="FSRA01000001">
    <property type="protein sequence ID" value="SIN95545.1"/>
    <property type="molecule type" value="Genomic_DNA"/>
</dbReference>
<keyword evidence="3" id="KW-1185">Reference proteome</keyword>
<feature type="transmembrane region" description="Helical" evidence="1">
    <location>
        <begin position="12"/>
        <end position="31"/>
    </location>
</feature>
<keyword evidence="1" id="KW-0472">Membrane</keyword>
<keyword evidence="1" id="KW-0812">Transmembrane</keyword>
<organism evidence="2 3">
    <name type="scientific">Chitinophaga niabensis</name>
    <dbReference type="NCBI Taxonomy" id="536979"/>
    <lineage>
        <taxon>Bacteria</taxon>
        <taxon>Pseudomonadati</taxon>
        <taxon>Bacteroidota</taxon>
        <taxon>Chitinophagia</taxon>
        <taxon>Chitinophagales</taxon>
        <taxon>Chitinophagaceae</taxon>
        <taxon>Chitinophaga</taxon>
    </lineage>
</organism>
<reference evidence="2 3" key="1">
    <citation type="submission" date="2016-11" db="EMBL/GenBank/DDBJ databases">
        <authorList>
            <person name="Jaros S."/>
            <person name="Januszkiewicz K."/>
            <person name="Wedrychowicz H."/>
        </authorList>
    </citation>
    <scope>NUCLEOTIDE SEQUENCE [LARGE SCALE GENOMIC DNA]</scope>
    <source>
        <strain evidence="2 3">DSM 24787</strain>
    </source>
</reference>
<keyword evidence="1" id="KW-1133">Transmembrane helix</keyword>